<evidence type="ECO:0000256" key="4">
    <source>
        <dbReference type="RuleBase" id="RU363069"/>
    </source>
</evidence>
<evidence type="ECO:0000313" key="6">
    <source>
        <dbReference type="EMBL" id="PIE34187.1"/>
    </source>
</evidence>
<keyword evidence="1 4" id="KW-0540">Nuclease</keyword>
<sequence length="412" mass="46496">MEPIRLLHIADIHIGIENYGRLDTATGLHTRLQDFSNCLKFAVDTALERDVDAVLFAGDAYKTATPTPTHEGIFAEQMKRFADADMPVIMVTGNHDIPAAFGKSTALNIFRTLGGEEHFHVIEKPEIKTISTKRGAFQAACFPWPTRHMLLTKDEYKNLSDQEINRTIEEKCENRIQKFTRDLDPELPAVFVAHLAAADVKYSGTERTTIIGNDPIIAQSLLKSPDFDYVALGHIHRHQDLNRGHQPPVVYPGSIERIDFGEAGEDKGFCLVSLEKGASQYEFIATPARKFMEIKLDVREEEFPADVILKAIKKHDIQDAVVRLSYTITESQKSLIEPRLLYAALEDAFLIAGVAQRLEEIRTQRPRISDDASMTDAFNQYLDQRPELADVKDDLDDYGRRLIQELEMVEGS</sequence>
<dbReference type="InterPro" id="IPR041796">
    <property type="entry name" value="Mre11_N"/>
</dbReference>
<dbReference type="SUPFAM" id="SSF56300">
    <property type="entry name" value="Metallo-dependent phosphatases"/>
    <property type="match status" value="1"/>
</dbReference>
<dbReference type="Proteomes" id="UP000230821">
    <property type="component" value="Unassembled WGS sequence"/>
</dbReference>
<dbReference type="Gene3D" id="3.60.21.10">
    <property type="match status" value="1"/>
</dbReference>
<dbReference type="PANTHER" id="PTHR30337">
    <property type="entry name" value="COMPONENT OF ATP-DEPENDENT DSDNA EXONUCLEASE"/>
    <property type="match status" value="1"/>
</dbReference>
<proteinExistence type="inferred from homology"/>
<keyword evidence="2 4" id="KW-0378">Hydrolase</keyword>
<dbReference type="InterPro" id="IPR004843">
    <property type="entry name" value="Calcineurin-like_PHP"/>
</dbReference>
<keyword evidence="3 4" id="KW-0269">Exonuclease</keyword>
<protein>
    <recommendedName>
        <fullName evidence="4">Nuclease SbcCD subunit D</fullName>
    </recommendedName>
</protein>
<gene>
    <name evidence="4" type="primary">sbcD</name>
    <name evidence="6" type="ORF">CSA56_08595</name>
</gene>
<dbReference type="NCBIfam" id="TIGR00619">
    <property type="entry name" value="sbcd"/>
    <property type="match status" value="1"/>
</dbReference>
<dbReference type="InterPro" id="IPR004593">
    <property type="entry name" value="SbcD"/>
</dbReference>
<evidence type="ECO:0000256" key="3">
    <source>
        <dbReference type="ARBA" id="ARBA00022839"/>
    </source>
</evidence>
<comment type="similarity">
    <text evidence="4">Belongs to the SbcD family.</text>
</comment>
<dbReference type="InterPro" id="IPR029052">
    <property type="entry name" value="Metallo-depent_PP-like"/>
</dbReference>
<keyword evidence="4" id="KW-0235">DNA replication</keyword>
<comment type="function">
    <text evidence="4">SbcCD cleaves DNA hairpin structures. These structures can inhibit DNA replication and are intermediates in certain DNA recombination reactions. The complex acts as a 3'-&gt;5' double strand exonuclease that can open hairpins. It also has a 5' single-strand endonuclease activity.</text>
</comment>
<dbReference type="Pfam" id="PF00149">
    <property type="entry name" value="Metallophos"/>
    <property type="match status" value="1"/>
</dbReference>
<reference evidence="6 7" key="1">
    <citation type="submission" date="2017-10" db="EMBL/GenBank/DDBJ databases">
        <title>Novel microbial diversity and functional potential in the marine mammal oral microbiome.</title>
        <authorList>
            <person name="Dudek N.K."/>
            <person name="Sun C.L."/>
            <person name="Burstein D."/>
            <person name="Kantor R.S."/>
            <person name="Aliaga Goltsman D.S."/>
            <person name="Bik E.M."/>
            <person name="Thomas B.C."/>
            <person name="Banfield J.F."/>
            <person name="Relman D.A."/>
        </authorList>
    </citation>
    <scope>NUCLEOTIDE SEQUENCE [LARGE SCALE GENOMIC DNA]</scope>
    <source>
        <strain evidence="6">DOLJORAL78_47_16</strain>
    </source>
</reference>
<keyword evidence="4" id="KW-0233">DNA recombination</keyword>
<dbReference type="GO" id="GO:0006260">
    <property type="term" value="P:DNA replication"/>
    <property type="evidence" value="ECO:0007669"/>
    <property type="project" value="UniProtKB-KW"/>
</dbReference>
<comment type="caution">
    <text evidence="6">The sequence shown here is derived from an EMBL/GenBank/DDBJ whole genome shotgun (WGS) entry which is preliminary data.</text>
</comment>
<name>A0A2G6KEU5_9BACT</name>
<evidence type="ECO:0000259" key="5">
    <source>
        <dbReference type="Pfam" id="PF00149"/>
    </source>
</evidence>
<dbReference type="EMBL" id="PDSK01000091">
    <property type="protein sequence ID" value="PIE34187.1"/>
    <property type="molecule type" value="Genomic_DNA"/>
</dbReference>
<dbReference type="CDD" id="cd00840">
    <property type="entry name" value="MPP_Mre11_N"/>
    <property type="match status" value="1"/>
</dbReference>
<accession>A0A2G6KEU5</accession>
<organism evidence="6 7">
    <name type="scientific">candidate division KSB3 bacterium</name>
    <dbReference type="NCBI Taxonomy" id="2044937"/>
    <lineage>
        <taxon>Bacteria</taxon>
        <taxon>candidate division KSB3</taxon>
    </lineage>
</organism>
<evidence type="ECO:0000256" key="1">
    <source>
        <dbReference type="ARBA" id="ARBA00022722"/>
    </source>
</evidence>
<dbReference type="GO" id="GO:0006310">
    <property type="term" value="P:DNA recombination"/>
    <property type="evidence" value="ECO:0007669"/>
    <property type="project" value="UniProtKB-KW"/>
</dbReference>
<dbReference type="GO" id="GO:0004519">
    <property type="term" value="F:endonuclease activity"/>
    <property type="evidence" value="ECO:0007669"/>
    <property type="project" value="UniProtKB-KW"/>
</dbReference>
<dbReference type="PANTHER" id="PTHR30337:SF0">
    <property type="entry name" value="NUCLEASE SBCCD SUBUNIT D"/>
    <property type="match status" value="1"/>
</dbReference>
<feature type="domain" description="Calcineurin-like phosphoesterase" evidence="5">
    <location>
        <begin position="4"/>
        <end position="237"/>
    </location>
</feature>
<dbReference type="GO" id="GO:0008408">
    <property type="term" value="F:3'-5' exonuclease activity"/>
    <property type="evidence" value="ECO:0007669"/>
    <property type="project" value="InterPro"/>
</dbReference>
<dbReference type="AlphaFoldDB" id="A0A2G6KEU5"/>
<evidence type="ECO:0000313" key="7">
    <source>
        <dbReference type="Proteomes" id="UP000230821"/>
    </source>
</evidence>
<comment type="subunit">
    <text evidence="4">Heterodimer of SbcC and SbcD.</text>
</comment>
<keyword evidence="4" id="KW-0255">Endonuclease</keyword>
<dbReference type="InterPro" id="IPR050535">
    <property type="entry name" value="DNA_Repair-Maintenance_Comp"/>
</dbReference>
<evidence type="ECO:0000256" key="2">
    <source>
        <dbReference type="ARBA" id="ARBA00022801"/>
    </source>
</evidence>